<dbReference type="Proteomes" id="UP000437736">
    <property type="component" value="Unassembled WGS sequence"/>
</dbReference>
<evidence type="ECO:0000256" key="4">
    <source>
        <dbReference type="ARBA" id="ARBA00022807"/>
    </source>
</evidence>
<evidence type="ECO:0000313" key="6">
    <source>
        <dbReference type="EMBL" id="MST34084.1"/>
    </source>
</evidence>
<proteinExistence type="inferred from homology"/>
<keyword evidence="7" id="KW-1185">Reference proteome</keyword>
<sequence>LTTRVPLADLLPGDLVFFGTPGNVYHVGLYIGGGDMIDAPETGQDVSISSIYWPNLLGAGRVTSSS</sequence>
<feature type="non-terminal residue" evidence="6">
    <location>
        <position position="1"/>
    </location>
</feature>
<dbReference type="Gene3D" id="3.90.1720.10">
    <property type="entry name" value="endopeptidase domain like (from Nostoc punctiforme)"/>
    <property type="match status" value="1"/>
</dbReference>
<dbReference type="Pfam" id="PF00877">
    <property type="entry name" value="NLPC_P60"/>
    <property type="match status" value="1"/>
</dbReference>
<accession>A0ABW9QWP2</accession>
<name>A0ABW9QWP2_9ACTN</name>
<evidence type="ECO:0000256" key="2">
    <source>
        <dbReference type="ARBA" id="ARBA00022670"/>
    </source>
</evidence>
<dbReference type="InterPro" id="IPR051202">
    <property type="entry name" value="Peptidase_C40"/>
</dbReference>
<gene>
    <name evidence="6" type="ORF">GHK86_15310</name>
</gene>
<dbReference type="InterPro" id="IPR038765">
    <property type="entry name" value="Papain-like_cys_pep_sf"/>
</dbReference>
<comment type="similarity">
    <text evidence="1">Belongs to the peptidase C40 family.</text>
</comment>
<evidence type="ECO:0000313" key="7">
    <source>
        <dbReference type="Proteomes" id="UP000437736"/>
    </source>
</evidence>
<keyword evidence="2" id="KW-0645">Protease</keyword>
<dbReference type="EMBL" id="WJHE01000842">
    <property type="protein sequence ID" value="MST34084.1"/>
    <property type="molecule type" value="Genomic_DNA"/>
</dbReference>
<dbReference type="PROSITE" id="PS51935">
    <property type="entry name" value="NLPC_P60"/>
    <property type="match status" value="1"/>
</dbReference>
<evidence type="ECO:0000259" key="5">
    <source>
        <dbReference type="PROSITE" id="PS51935"/>
    </source>
</evidence>
<protein>
    <submittedName>
        <fullName evidence="6">Glycoside hydrolase</fullName>
    </submittedName>
</protein>
<reference evidence="6 7" key="1">
    <citation type="submission" date="2019-11" db="EMBL/GenBank/DDBJ databases">
        <title>Acidiferrimicrobium australis gen. nov., sp. nov., an acidophilic and obligately heterotrophic, member of the Actinobacteria that catalyses dissimilatory oxido- reduction of iron isolated from metal-rich acidic water in Chile.</title>
        <authorList>
            <person name="Gonzalez D."/>
            <person name="Huber K."/>
            <person name="Hedrich S."/>
            <person name="Rojas-Villalobos C."/>
            <person name="Quatrini R."/>
            <person name="Dinamarca M.A."/>
            <person name="Schwarz A."/>
            <person name="Canales C."/>
            <person name="Nancucheo I."/>
        </authorList>
    </citation>
    <scope>NUCLEOTIDE SEQUENCE [LARGE SCALE GENOMIC DNA]</scope>
    <source>
        <strain evidence="6 7">USS-CCA1</strain>
    </source>
</reference>
<evidence type="ECO:0000256" key="3">
    <source>
        <dbReference type="ARBA" id="ARBA00022801"/>
    </source>
</evidence>
<comment type="caution">
    <text evidence="6">The sequence shown here is derived from an EMBL/GenBank/DDBJ whole genome shotgun (WGS) entry which is preliminary data.</text>
</comment>
<dbReference type="InterPro" id="IPR000064">
    <property type="entry name" value="NLP_P60_dom"/>
</dbReference>
<dbReference type="PANTHER" id="PTHR47053">
    <property type="entry name" value="MUREIN DD-ENDOPEPTIDASE MEPH-RELATED"/>
    <property type="match status" value="1"/>
</dbReference>
<organism evidence="6 7">
    <name type="scientific">Acidiferrimicrobium australe</name>
    <dbReference type="NCBI Taxonomy" id="2664430"/>
    <lineage>
        <taxon>Bacteria</taxon>
        <taxon>Bacillati</taxon>
        <taxon>Actinomycetota</taxon>
        <taxon>Acidimicrobiia</taxon>
        <taxon>Acidimicrobiales</taxon>
        <taxon>Acidimicrobiaceae</taxon>
        <taxon>Acidiferrimicrobium</taxon>
    </lineage>
</organism>
<dbReference type="SUPFAM" id="SSF54001">
    <property type="entry name" value="Cysteine proteinases"/>
    <property type="match status" value="1"/>
</dbReference>
<feature type="domain" description="NlpC/P60" evidence="5">
    <location>
        <begin position="1"/>
        <end position="66"/>
    </location>
</feature>
<dbReference type="PANTHER" id="PTHR47053:SF1">
    <property type="entry name" value="MUREIN DD-ENDOPEPTIDASE MEPH-RELATED"/>
    <property type="match status" value="1"/>
</dbReference>
<keyword evidence="4" id="KW-0788">Thiol protease</keyword>
<evidence type="ECO:0000256" key="1">
    <source>
        <dbReference type="ARBA" id="ARBA00007074"/>
    </source>
</evidence>
<keyword evidence="3 6" id="KW-0378">Hydrolase</keyword>
<dbReference type="GO" id="GO:0016787">
    <property type="term" value="F:hydrolase activity"/>
    <property type="evidence" value="ECO:0007669"/>
    <property type="project" value="UniProtKB-KW"/>
</dbReference>